<evidence type="ECO:0000259" key="9">
    <source>
        <dbReference type="PROSITE" id="PS50011"/>
    </source>
</evidence>
<reference evidence="10 11" key="1">
    <citation type="journal article" date="2018" name="ACS Chem. Biol.">
        <title>Ketoreductase domain dysfunction expands chemodiversity: malyngamide biosynthesis in the cyanobacterium Okeania hirsuta.</title>
        <authorList>
            <person name="Moss N.A."/>
            <person name="Leao T."/>
            <person name="Rankin M."/>
            <person name="McCullough T.M."/>
            <person name="Qu P."/>
            <person name="Korobeynikov A."/>
            <person name="Smith J.L."/>
            <person name="Gerwick L."/>
            <person name="Gerwick W.H."/>
        </authorList>
    </citation>
    <scope>NUCLEOTIDE SEQUENCE [LARGE SCALE GENOMIC DNA]</scope>
    <source>
        <strain evidence="10 11">PAB10Feb10-1</strain>
    </source>
</reference>
<dbReference type="Pfam" id="PF00069">
    <property type="entry name" value="Pkinase"/>
    <property type="match status" value="1"/>
</dbReference>
<dbReference type="PROSITE" id="PS00108">
    <property type="entry name" value="PROTEIN_KINASE_ST"/>
    <property type="match status" value="1"/>
</dbReference>
<keyword evidence="4" id="KW-0547">Nucleotide-binding</keyword>
<dbReference type="PANTHER" id="PTHR24363">
    <property type="entry name" value="SERINE/THREONINE PROTEIN KINASE"/>
    <property type="match status" value="1"/>
</dbReference>
<dbReference type="GO" id="GO:0005524">
    <property type="term" value="F:ATP binding"/>
    <property type="evidence" value="ECO:0007669"/>
    <property type="project" value="UniProtKB-KW"/>
</dbReference>
<dbReference type="Gene3D" id="1.10.510.10">
    <property type="entry name" value="Transferase(Phosphotransferase) domain 1"/>
    <property type="match status" value="1"/>
</dbReference>
<evidence type="ECO:0000313" key="11">
    <source>
        <dbReference type="Proteomes" id="UP000269154"/>
    </source>
</evidence>
<dbReference type="InterPro" id="IPR000719">
    <property type="entry name" value="Prot_kinase_dom"/>
</dbReference>
<evidence type="ECO:0000256" key="2">
    <source>
        <dbReference type="ARBA" id="ARBA00022527"/>
    </source>
</evidence>
<keyword evidence="6" id="KW-0067">ATP-binding</keyword>
<name>A0A3N6QIR2_9CYAN</name>
<keyword evidence="5 10" id="KW-0418">Kinase</keyword>
<gene>
    <name evidence="10" type="ORF">D5R40_15150</name>
</gene>
<dbReference type="EC" id="2.7.11.1" evidence="1"/>
<evidence type="ECO:0000256" key="4">
    <source>
        <dbReference type="ARBA" id="ARBA00022741"/>
    </source>
</evidence>
<keyword evidence="2 10" id="KW-0723">Serine/threonine-protein kinase</keyword>
<proteinExistence type="predicted"/>
<evidence type="ECO:0000256" key="7">
    <source>
        <dbReference type="ARBA" id="ARBA00047899"/>
    </source>
</evidence>
<dbReference type="EMBL" id="RCBY01000078">
    <property type="protein sequence ID" value="RQH42196.1"/>
    <property type="molecule type" value="Genomic_DNA"/>
</dbReference>
<dbReference type="PROSITE" id="PS50011">
    <property type="entry name" value="PROTEIN_KINASE_DOM"/>
    <property type="match status" value="1"/>
</dbReference>
<evidence type="ECO:0000256" key="8">
    <source>
        <dbReference type="ARBA" id="ARBA00048679"/>
    </source>
</evidence>
<keyword evidence="3" id="KW-0808">Transferase</keyword>
<dbReference type="GO" id="GO:0004674">
    <property type="term" value="F:protein serine/threonine kinase activity"/>
    <property type="evidence" value="ECO:0007669"/>
    <property type="project" value="UniProtKB-KW"/>
</dbReference>
<evidence type="ECO:0000256" key="5">
    <source>
        <dbReference type="ARBA" id="ARBA00022777"/>
    </source>
</evidence>
<dbReference type="CDD" id="cd14014">
    <property type="entry name" value="STKc_PknB_like"/>
    <property type="match status" value="1"/>
</dbReference>
<accession>A0A3N6QIR2</accession>
<dbReference type="AlphaFoldDB" id="A0A3N6QIR2"/>
<keyword evidence="11" id="KW-1185">Reference proteome</keyword>
<evidence type="ECO:0000256" key="3">
    <source>
        <dbReference type="ARBA" id="ARBA00022679"/>
    </source>
</evidence>
<comment type="catalytic activity">
    <reaction evidence="8">
        <text>L-seryl-[protein] + ATP = O-phospho-L-seryl-[protein] + ADP + H(+)</text>
        <dbReference type="Rhea" id="RHEA:17989"/>
        <dbReference type="Rhea" id="RHEA-COMP:9863"/>
        <dbReference type="Rhea" id="RHEA-COMP:11604"/>
        <dbReference type="ChEBI" id="CHEBI:15378"/>
        <dbReference type="ChEBI" id="CHEBI:29999"/>
        <dbReference type="ChEBI" id="CHEBI:30616"/>
        <dbReference type="ChEBI" id="CHEBI:83421"/>
        <dbReference type="ChEBI" id="CHEBI:456216"/>
        <dbReference type="EC" id="2.7.11.1"/>
    </reaction>
</comment>
<organism evidence="10 11">
    <name type="scientific">Okeania hirsuta</name>
    <dbReference type="NCBI Taxonomy" id="1458930"/>
    <lineage>
        <taxon>Bacteria</taxon>
        <taxon>Bacillati</taxon>
        <taxon>Cyanobacteriota</taxon>
        <taxon>Cyanophyceae</taxon>
        <taxon>Oscillatoriophycideae</taxon>
        <taxon>Oscillatoriales</taxon>
        <taxon>Microcoleaceae</taxon>
        <taxon>Okeania</taxon>
    </lineage>
</organism>
<dbReference type="PANTHER" id="PTHR24363:SF0">
    <property type="entry name" value="SERINE_THREONINE KINASE LIKE DOMAIN CONTAINING 1"/>
    <property type="match status" value="1"/>
</dbReference>
<dbReference type="InterPro" id="IPR011009">
    <property type="entry name" value="Kinase-like_dom_sf"/>
</dbReference>
<feature type="domain" description="Protein kinase" evidence="9">
    <location>
        <begin position="12"/>
        <end position="251"/>
    </location>
</feature>
<comment type="catalytic activity">
    <reaction evidence="7">
        <text>L-threonyl-[protein] + ATP = O-phospho-L-threonyl-[protein] + ADP + H(+)</text>
        <dbReference type="Rhea" id="RHEA:46608"/>
        <dbReference type="Rhea" id="RHEA-COMP:11060"/>
        <dbReference type="Rhea" id="RHEA-COMP:11605"/>
        <dbReference type="ChEBI" id="CHEBI:15378"/>
        <dbReference type="ChEBI" id="CHEBI:30013"/>
        <dbReference type="ChEBI" id="CHEBI:30616"/>
        <dbReference type="ChEBI" id="CHEBI:61977"/>
        <dbReference type="ChEBI" id="CHEBI:456216"/>
        <dbReference type="EC" id="2.7.11.1"/>
    </reaction>
</comment>
<comment type="caution">
    <text evidence="10">The sequence shown here is derived from an EMBL/GenBank/DDBJ whole genome shotgun (WGS) entry which is preliminary data.</text>
</comment>
<evidence type="ECO:0000256" key="6">
    <source>
        <dbReference type="ARBA" id="ARBA00022840"/>
    </source>
</evidence>
<dbReference type="Gene3D" id="3.30.200.20">
    <property type="entry name" value="Phosphorylase Kinase, domain 1"/>
    <property type="match status" value="1"/>
</dbReference>
<sequence>MNNYPNFSSQDYQIIRELGHNNIGGRVTYLAENIKTQKKVVIKQFQFAKLGATWAEYDAYSQEIAVLKSLNHPGIPKYLDSFQTADGFCMIQEYIAAESAVIYRQWQPQEIKQIAISILEILVYLQNQKQPVIHRDIKPENILIDEQLNVYLVDFGFARMGGGEIAASSVVKGTMGFMSPEQMFNRQLTRSSDLYSLGATLICLLTGIKSTDIGNLIDANYRIIFRHLVPPLERGWINWLEKITEPKYTDR</sequence>
<evidence type="ECO:0000256" key="1">
    <source>
        <dbReference type="ARBA" id="ARBA00012513"/>
    </source>
</evidence>
<dbReference type="SUPFAM" id="SSF56112">
    <property type="entry name" value="Protein kinase-like (PK-like)"/>
    <property type="match status" value="1"/>
</dbReference>
<dbReference type="OrthoDB" id="502205at2"/>
<dbReference type="Proteomes" id="UP000269154">
    <property type="component" value="Unassembled WGS sequence"/>
</dbReference>
<evidence type="ECO:0000313" key="10">
    <source>
        <dbReference type="EMBL" id="RQH42196.1"/>
    </source>
</evidence>
<dbReference type="RefSeq" id="WP_124154828.1">
    <property type="nucleotide sequence ID" value="NZ_CAWOLW010000693.1"/>
</dbReference>
<protein>
    <recommendedName>
        <fullName evidence="1">non-specific serine/threonine protein kinase</fullName>
        <ecNumber evidence="1">2.7.11.1</ecNumber>
    </recommendedName>
</protein>
<dbReference type="SMART" id="SM00220">
    <property type="entry name" value="S_TKc"/>
    <property type="match status" value="1"/>
</dbReference>
<dbReference type="InterPro" id="IPR008271">
    <property type="entry name" value="Ser/Thr_kinase_AS"/>
</dbReference>